<proteinExistence type="predicted"/>
<accession>A0ABP0USK7</accession>
<gene>
    <name evidence="1" type="ORF">CSSPTR1EN2_LOCUS19537</name>
</gene>
<evidence type="ECO:0000313" key="2">
    <source>
        <dbReference type="Proteomes" id="UP001497512"/>
    </source>
</evidence>
<protein>
    <submittedName>
        <fullName evidence="1">Uncharacterized protein</fullName>
    </submittedName>
</protein>
<dbReference type="Proteomes" id="UP001497512">
    <property type="component" value="Chromosome 6"/>
</dbReference>
<organism evidence="1 2">
    <name type="scientific">Sphagnum troendelagicum</name>
    <dbReference type="NCBI Taxonomy" id="128251"/>
    <lineage>
        <taxon>Eukaryota</taxon>
        <taxon>Viridiplantae</taxon>
        <taxon>Streptophyta</taxon>
        <taxon>Embryophyta</taxon>
        <taxon>Bryophyta</taxon>
        <taxon>Sphagnophytina</taxon>
        <taxon>Sphagnopsida</taxon>
        <taxon>Sphagnales</taxon>
        <taxon>Sphagnaceae</taxon>
        <taxon>Sphagnum</taxon>
    </lineage>
</organism>
<dbReference type="EMBL" id="OZ019898">
    <property type="protein sequence ID" value="CAK9229046.1"/>
    <property type="molecule type" value="Genomic_DNA"/>
</dbReference>
<reference evidence="1" key="1">
    <citation type="submission" date="2024-02" db="EMBL/GenBank/DDBJ databases">
        <authorList>
            <consortium name="ELIXIR-Norway"/>
            <consortium name="Elixir Norway"/>
        </authorList>
    </citation>
    <scope>NUCLEOTIDE SEQUENCE</scope>
</reference>
<name>A0ABP0USK7_9BRYO</name>
<keyword evidence="2" id="KW-1185">Reference proteome</keyword>
<evidence type="ECO:0000313" key="1">
    <source>
        <dbReference type="EMBL" id="CAK9229046.1"/>
    </source>
</evidence>
<sequence>MDSKWESLNLVLNEHHHLCQKIWFPLPRLRLEHCPDLPLLFPATGTLSLHICLTFVEDKEIRCPNFLSFGFGSYSSNCSRKSVHGWTDRTVPSVLLWTAIPESQQALINPLSLRTGR</sequence>